<reference evidence="1" key="1">
    <citation type="submission" date="2016-06" db="EMBL/GenBank/DDBJ databases">
        <title>Draft Genome sequence of the fungus Inonotus baumii.</title>
        <authorList>
            <person name="Zhu H."/>
            <person name="Lin W."/>
        </authorList>
    </citation>
    <scope>NUCLEOTIDE SEQUENCE</scope>
    <source>
        <strain evidence="1">821</strain>
    </source>
</reference>
<dbReference type="EMBL" id="LNZH02000188">
    <property type="protein sequence ID" value="OCB87826.1"/>
    <property type="molecule type" value="Genomic_DNA"/>
</dbReference>
<comment type="caution">
    <text evidence="1">The sequence shown here is derived from an EMBL/GenBank/DDBJ whole genome shotgun (WGS) entry which is preliminary data.</text>
</comment>
<dbReference type="PANTHER" id="PTHR43056:SF5">
    <property type="entry name" value="PEPTIDASE S9 PROLYL OLIGOPEPTIDASE CATALYTIC DOMAIN-CONTAINING PROTEIN"/>
    <property type="match status" value="1"/>
</dbReference>
<dbReference type="PANTHER" id="PTHR43056">
    <property type="entry name" value="PEPTIDASE S9 PROLYL OLIGOPEPTIDASE"/>
    <property type="match status" value="1"/>
</dbReference>
<dbReference type="OrthoDB" id="43744at2759"/>
<keyword evidence="2" id="KW-1185">Reference proteome</keyword>
<sequence length="145" mass="15491">MAPFGTWDSPISAEYVANAAVSFDDVLVDPLPSQAHPGGNAIYYIEKRPSEGGRDVIVDASSKKDIFGEGWNARSAVHEYGGASSIVRAGVVYFSNFTDMRVYKVDTNAAGAEPSPVTPEYTTSAVPSIDNESLQFPSYFSIEGA</sequence>
<accession>A0A9Q5N8I2</accession>
<dbReference type="AlphaFoldDB" id="A0A9Q5N8I2"/>
<name>A0A9Q5N8I2_SANBA</name>
<gene>
    <name evidence="1" type="ORF">A7U60_g5151</name>
</gene>
<proteinExistence type="predicted"/>
<dbReference type="Proteomes" id="UP000757232">
    <property type="component" value="Unassembled WGS sequence"/>
</dbReference>
<evidence type="ECO:0000313" key="1">
    <source>
        <dbReference type="EMBL" id="OCB87826.1"/>
    </source>
</evidence>
<protein>
    <submittedName>
        <fullName evidence="1">Alpha/beta-hydrolase</fullName>
    </submittedName>
</protein>
<evidence type="ECO:0000313" key="2">
    <source>
        <dbReference type="Proteomes" id="UP000757232"/>
    </source>
</evidence>
<organism evidence="1 2">
    <name type="scientific">Sanghuangporus baumii</name>
    <name type="common">Phellinus baumii</name>
    <dbReference type="NCBI Taxonomy" id="108892"/>
    <lineage>
        <taxon>Eukaryota</taxon>
        <taxon>Fungi</taxon>
        <taxon>Dikarya</taxon>
        <taxon>Basidiomycota</taxon>
        <taxon>Agaricomycotina</taxon>
        <taxon>Agaricomycetes</taxon>
        <taxon>Hymenochaetales</taxon>
        <taxon>Hymenochaetaceae</taxon>
        <taxon>Sanghuangporus</taxon>
    </lineage>
</organism>
<dbReference type="InterPro" id="IPR050585">
    <property type="entry name" value="Xaa-Pro_dipeptidyl-ppase/CocE"/>
</dbReference>